<sequence length="223" mass="23481">MMTSEYAPWRWADVFGDPAQPAVLLWHGMQTDAREAVRPLATLVAERGFGVVAPDWNSHADDGGRTDLLRSVEFTQSWSDGGGRFALIGWSLGAAAAAGLTIHADRFGADITHTVCLAGAFTSRDPISGEPAAQGLSAARIGAPFTLLHGVNDDVVPATASREFANALEAFGWPVNIVELPADHGEIAGARWDAAAGRYAPADDAQTLRIAETVADHIAAALR</sequence>
<dbReference type="GO" id="GO:0003824">
    <property type="term" value="F:catalytic activity"/>
    <property type="evidence" value="ECO:0007669"/>
    <property type="project" value="UniProtKB-ARBA"/>
</dbReference>
<dbReference type="InterPro" id="IPR029058">
    <property type="entry name" value="AB_hydrolase_fold"/>
</dbReference>
<dbReference type="InterPro" id="IPR000073">
    <property type="entry name" value="AB_hydrolase_1"/>
</dbReference>
<feature type="domain" description="AB hydrolase-1" evidence="1">
    <location>
        <begin position="23"/>
        <end position="203"/>
    </location>
</feature>
<proteinExistence type="predicted"/>
<dbReference type="RefSeq" id="WP_085151613.1">
    <property type="nucleotide sequence ID" value="NZ_AP022612.1"/>
</dbReference>
<reference evidence="2" key="1">
    <citation type="journal article" date="2019" name="Emerg. Microbes Infect.">
        <title>Comprehensive subspecies identification of 175 nontuberculous mycobacteria species based on 7547 genomic profiles.</title>
        <authorList>
            <person name="Matsumoto Y."/>
            <person name="Kinjo T."/>
            <person name="Motooka D."/>
            <person name="Nabeya D."/>
            <person name="Jung N."/>
            <person name="Uechi K."/>
            <person name="Horii T."/>
            <person name="Iida T."/>
            <person name="Fujita J."/>
            <person name="Nakamura S."/>
        </authorList>
    </citation>
    <scope>NUCLEOTIDE SEQUENCE [LARGE SCALE GENOMIC DNA]</scope>
    <source>
        <strain evidence="2">JCM 13671</strain>
    </source>
</reference>
<dbReference type="Pfam" id="PF12697">
    <property type="entry name" value="Abhydrolase_6"/>
    <property type="match status" value="1"/>
</dbReference>
<dbReference type="Proteomes" id="UP000466931">
    <property type="component" value="Chromosome"/>
</dbReference>
<evidence type="ECO:0000259" key="1">
    <source>
        <dbReference type="Pfam" id="PF12697"/>
    </source>
</evidence>
<name>A0A7I7Y3C3_9MYCO</name>
<keyword evidence="3" id="KW-1185">Reference proteome</keyword>
<gene>
    <name evidence="2" type="ORF">MCNF_41270</name>
</gene>
<organism evidence="2 3">
    <name type="scientific">Mycolicibacterium confluentis</name>
    <dbReference type="NCBI Taxonomy" id="28047"/>
    <lineage>
        <taxon>Bacteria</taxon>
        <taxon>Bacillati</taxon>
        <taxon>Actinomycetota</taxon>
        <taxon>Actinomycetes</taxon>
        <taxon>Mycobacteriales</taxon>
        <taxon>Mycobacteriaceae</taxon>
        <taxon>Mycolicibacterium</taxon>
    </lineage>
</organism>
<dbReference type="SUPFAM" id="SSF53474">
    <property type="entry name" value="alpha/beta-Hydrolases"/>
    <property type="match status" value="1"/>
</dbReference>
<dbReference type="EMBL" id="AP022612">
    <property type="protein sequence ID" value="BBZ35522.1"/>
    <property type="molecule type" value="Genomic_DNA"/>
</dbReference>
<dbReference type="OrthoDB" id="3789848at2"/>
<evidence type="ECO:0000313" key="2">
    <source>
        <dbReference type="EMBL" id="BBZ35522.1"/>
    </source>
</evidence>
<reference evidence="2" key="2">
    <citation type="submission" date="2020-02" db="EMBL/GenBank/DDBJ databases">
        <authorList>
            <person name="Matsumoto Y."/>
            <person name="Motooka D."/>
            <person name="Nakamura S."/>
        </authorList>
    </citation>
    <scope>NUCLEOTIDE SEQUENCE</scope>
    <source>
        <strain evidence="2">JCM 13671</strain>
    </source>
</reference>
<protein>
    <recommendedName>
        <fullName evidence="1">AB hydrolase-1 domain-containing protein</fullName>
    </recommendedName>
</protein>
<evidence type="ECO:0000313" key="3">
    <source>
        <dbReference type="Proteomes" id="UP000466931"/>
    </source>
</evidence>
<dbReference type="AlphaFoldDB" id="A0A7I7Y3C3"/>
<dbReference type="Gene3D" id="3.40.50.1820">
    <property type="entry name" value="alpha/beta hydrolase"/>
    <property type="match status" value="1"/>
</dbReference>
<accession>A0A7I7Y3C3</accession>